<dbReference type="GO" id="GO:0000400">
    <property type="term" value="F:four-way junction DNA binding"/>
    <property type="evidence" value="ECO:0007669"/>
    <property type="project" value="TreeGrafter"/>
</dbReference>
<dbReference type="GO" id="GO:0005657">
    <property type="term" value="C:replication fork"/>
    <property type="evidence" value="ECO:0007669"/>
    <property type="project" value="TreeGrafter"/>
</dbReference>
<dbReference type="AlphaFoldDB" id="A0A9P0A3H0"/>
<reference evidence="9" key="1">
    <citation type="submission" date="2021-12" db="EMBL/GenBank/DDBJ databases">
        <authorList>
            <person name="King R."/>
        </authorList>
    </citation>
    <scope>NUCLEOTIDE SEQUENCE</scope>
</reference>
<feature type="domain" description="RecA family profile 1" evidence="8">
    <location>
        <begin position="76"/>
        <end position="269"/>
    </location>
</feature>
<dbReference type="GO" id="GO:0007131">
    <property type="term" value="P:reciprocal meiotic recombination"/>
    <property type="evidence" value="ECO:0007669"/>
    <property type="project" value="TreeGrafter"/>
</dbReference>
<dbReference type="GO" id="GO:0033063">
    <property type="term" value="C:Rad51B-Rad51C-Rad51D-XRCC2 complex"/>
    <property type="evidence" value="ECO:0007669"/>
    <property type="project" value="TreeGrafter"/>
</dbReference>
<keyword evidence="3" id="KW-0227">DNA damage</keyword>
<keyword evidence="6" id="KW-0539">Nucleus</keyword>
<evidence type="ECO:0000256" key="5">
    <source>
        <dbReference type="ARBA" id="ARBA00023204"/>
    </source>
</evidence>
<dbReference type="PANTHER" id="PTHR46239:SF1">
    <property type="entry name" value="DNA REPAIR PROTEIN RAD51 HOMOLOG 3"/>
    <property type="match status" value="1"/>
</dbReference>
<dbReference type="PROSITE" id="PS50162">
    <property type="entry name" value="RECA_2"/>
    <property type="match status" value="1"/>
</dbReference>
<proteinExistence type="predicted"/>
<dbReference type="EMBL" id="OU963862">
    <property type="protein sequence ID" value="CAH0382406.1"/>
    <property type="molecule type" value="Genomic_DNA"/>
</dbReference>
<dbReference type="InterPro" id="IPR052093">
    <property type="entry name" value="HR_Repair_Mediator"/>
</dbReference>
<dbReference type="GO" id="GO:0140664">
    <property type="term" value="F:ATP-dependent DNA damage sensor activity"/>
    <property type="evidence" value="ECO:0007669"/>
    <property type="project" value="InterPro"/>
</dbReference>
<dbReference type="SUPFAM" id="SSF52540">
    <property type="entry name" value="P-loop containing nucleoside triphosphate hydrolases"/>
    <property type="match status" value="1"/>
</dbReference>
<dbReference type="PANTHER" id="PTHR46239">
    <property type="entry name" value="DNA REPAIR PROTEIN RAD51 HOMOLOG 3 RAD51C"/>
    <property type="match status" value="1"/>
</dbReference>
<accession>A0A9P0A3H0</accession>
<evidence type="ECO:0000256" key="1">
    <source>
        <dbReference type="ARBA" id="ARBA00004123"/>
    </source>
</evidence>
<dbReference type="GO" id="GO:0033065">
    <property type="term" value="C:Rad51C-XRCC3 complex"/>
    <property type="evidence" value="ECO:0007669"/>
    <property type="project" value="TreeGrafter"/>
</dbReference>
<keyword evidence="4" id="KW-0067">ATP-binding</keyword>
<protein>
    <recommendedName>
        <fullName evidence="7">DNA repair protein RAD51 homolog 3</fullName>
    </recommendedName>
</protein>
<dbReference type="InterPro" id="IPR013632">
    <property type="entry name" value="Rad51_C"/>
</dbReference>
<keyword evidence="5" id="KW-0234">DNA repair</keyword>
<evidence type="ECO:0000256" key="2">
    <source>
        <dbReference type="ARBA" id="ARBA00022741"/>
    </source>
</evidence>
<dbReference type="GO" id="GO:0000707">
    <property type="term" value="P:meiotic DNA recombinase assembly"/>
    <property type="evidence" value="ECO:0007669"/>
    <property type="project" value="TreeGrafter"/>
</dbReference>
<dbReference type="Proteomes" id="UP001152759">
    <property type="component" value="Chromosome 1"/>
</dbReference>
<dbReference type="PIRSF" id="PIRSF005856">
    <property type="entry name" value="Rad51"/>
    <property type="match status" value="1"/>
</dbReference>
<evidence type="ECO:0000256" key="6">
    <source>
        <dbReference type="ARBA" id="ARBA00023242"/>
    </source>
</evidence>
<sequence length="326" mass="36072">MLRPLWTMPLSGHIVSKLNENGFFYWEDLWNPDNRNELKPSVHKILQSCRGFSSRDFQSLQTAPASTSSFEVYMKDTDDIITFSKAVDELFGYGIPTESIVELCGAPGQGKTQICLQLCASVQIPKSLGGLSSAAIYIDTNKNFFFERFKEISLGTVAHCKKVVRKLKLGSSAEEEMKTFTIENMERNVHVLYVNGHIQLLAAVQLLEKMITSSKARLIIIDGFAFPFQEIDSGLQRTSFICRTLGILSQLVSKFKLAVVLTNELTTHISPSGETDFIPALGGSFAQFVSHRLLIGQDSILLSKSPNRPSAAANLKITADGIRDAN</sequence>
<comment type="subcellular location">
    <subcellularLocation>
        <location evidence="1">Nucleus</location>
    </subcellularLocation>
</comment>
<name>A0A9P0A3H0_BEMTA</name>
<dbReference type="OrthoDB" id="5957327at2759"/>
<evidence type="ECO:0000259" key="8">
    <source>
        <dbReference type="PROSITE" id="PS50162"/>
    </source>
</evidence>
<evidence type="ECO:0000256" key="4">
    <source>
        <dbReference type="ARBA" id="ARBA00022840"/>
    </source>
</evidence>
<organism evidence="9 10">
    <name type="scientific">Bemisia tabaci</name>
    <name type="common">Sweetpotato whitefly</name>
    <name type="synonym">Aleurodes tabaci</name>
    <dbReference type="NCBI Taxonomy" id="7038"/>
    <lineage>
        <taxon>Eukaryota</taxon>
        <taxon>Metazoa</taxon>
        <taxon>Ecdysozoa</taxon>
        <taxon>Arthropoda</taxon>
        <taxon>Hexapoda</taxon>
        <taxon>Insecta</taxon>
        <taxon>Pterygota</taxon>
        <taxon>Neoptera</taxon>
        <taxon>Paraneoptera</taxon>
        <taxon>Hemiptera</taxon>
        <taxon>Sternorrhyncha</taxon>
        <taxon>Aleyrodoidea</taxon>
        <taxon>Aleyrodidae</taxon>
        <taxon>Aleyrodinae</taxon>
        <taxon>Bemisia</taxon>
    </lineage>
</organism>
<keyword evidence="2" id="KW-0547">Nucleotide-binding</keyword>
<dbReference type="GO" id="GO:0008821">
    <property type="term" value="F:crossover junction DNA endonuclease activity"/>
    <property type="evidence" value="ECO:0007669"/>
    <property type="project" value="TreeGrafter"/>
</dbReference>
<dbReference type="InterPro" id="IPR027417">
    <property type="entry name" value="P-loop_NTPase"/>
</dbReference>
<dbReference type="Gene3D" id="3.40.50.300">
    <property type="entry name" value="P-loop containing nucleotide triphosphate hydrolases"/>
    <property type="match status" value="1"/>
</dbReference>
<evidence type="ECO:0000313" key="10">
    <source>
        <dbReference type="Proteomes" id="UP001152759"/>
    </source>
</evidence>
<evidence type="ECO:0000256" key="3">
    <source>
        <dbReference type="ARBA" id="ARBA00022763"/>
    </source>
</evidence>
<dbReference type="KEGG" id="btab:109044052"/>
<dbReference type="Pfam" id="PF08423">
    <property type="entry name" value="Rad51"/>
    <property type="match status" value="1"/>
</dbReference>
<dbReference type="InterPro" id="IPR020588">
    <property type="entry name" value="RecA_ATP-bd"/>
</dbReference>
<dbReference type="InterPro" id="IPR016467">
    <property type="entry name" value="DNA_recomb/repair_RecA-like"/>
</dbReference>
<dbReference type="GO" id="GO:0005524">
    <property type="term" value="F:ATP binding"/>
    <property type="evidence" value="ECO:0007669"/>
    <property type="project" value="UniProtKB-KW"/>
</dbReference>
<evidence type="ECO:0000313" key="9">
    <source>
        <dbReference type="EMBL" id="CAH0382406.1"/>
    </source>
</evidence>
<keyword evidence="10" id="KW-1185">Reference proteome</keyword>
<gene>
    <name evidence="9" type="ORF">BEMITA_LOCUS1951</name>
</gene>
<evidence type="ECO:0000256" key="7">
    <source>
        <dbReference type="ARBA" id="ARBA00040674"/>
    </source>
</evidence>